<comment type="caution">
    <text evidence="11">The sequence shown here is derived from an EMBL/GenBank/DDBJ whole genome shotgun (WGS) entry which is preliminary data.</text>
</comment>
<dbReference type="CDD" id="cd00156">
    <property type="entry name" value="REC"/>
    <property type="match status" value="1"/>
</dbReference>
<dbReference type="AlphaFoldDB" id="A0AAE4BR35"/>
<evidence type="ECO:0000313" key="12">
    <source>
        <dbReference type="Proteomes" id="UP001185092"/>
    </source>
</evidence>
<dbReference type="EC" id="2.7.13.3" evidence="2"/>
<feature type="domain" description="Histidine kinase" evidence="9">
    <location>
        <begin position="322"/>
        <end position="538"/>
    </location>
</feature>
<dbReference type="GO" id="GO:0000155">
    <property type="term" value="F:phosphorelay sensor kinase activity"/>
    <property type="evidence" value="ECO:0007669"/>
    <property type="project" value="InterPro"/>
</dbReference>
<dbReference type="InterPro" id="IPR036097">
    <property type="entry name" value="HisK_dim/P_sf"/>
</dbReference>
<dbReference type="SUPFAM" id="SSF55874">
    <property type="entry name" value="ATPase domain of HSP90 chaperone/DNA topoisomerase II/histidine kinase"/>
    <property type="match status" value="1"/>
</dbReference>
<protein>
    <recommendedName>
        <fullName evidence="2">histidine kinase</fullName>
        <ecNumber evidence="2">2.7.13.3</ecNumber>
    </recommendedName>
</protein>
<dbReference type="PROSITE" id="PS50109">
    <property type="entry name" value="HIS_KIN"/>
    <property type="match status" value="1"/>
</dbReference>
<dbReference type="InterPro" id="IPR004358">
    <property type="entry name" value="Sig_transdc_His_kin-like_C"/>
</dbReference>
<dbReference type="SMART" id="SM00387">
    <property type="entry name" value="HATPase_c"/>
    <property type="match status" value="1"/>
</dbReference>
<organism evidence="11 12">
    <name type="scientific">Aureibacter tunicatorum</name>
    <dbReference type="NCBI Taxonomy" id="866807"/>
    <lineage>
        <taxon>Bacteria</taxon>
        <taxon>Pseudomonadati</taxon>
        <taxon>Bacteroidota</taxon>
        <taxon>Cytophagia</taxon>
        <taxon>Cytophagales</taxon>
        <taxon>Persicobacteraceae</taxon>
        <taxon>Aureibacter</taxon>
    </lineage>
</organism>
<feature type="domain" description="Response regulatory" evidence="10">
    <location>
        <begin position="8"/>
        <end position="125"/>
    </location>
</feature>
<dbReference type="EMBL" id="JAVDQD010000003">
    <property type="protein sequence ID" value="MDR6239814.1"/>
    <property type="molecule type" value="Genomic_DNA"/>
</dbReference>
<dbReference type="Pfam" id="PF02518">
    <property type="entry name" value="HATPase_c"/>
    <property type="match status" value="1"/>
</dbReference>
<dbReference type="Gene3D" id="3.40.50.2300">
    <property type="match status" value="1"/>
</dbReference>
<keyword evidence="12" id="KW-1185">Reference proteome</keyword>
<dbReference type="SMART" id="SM00448">
    <property type="entry name" value="REC"/>
    <property type="match status" value="1"/>
</dbReference>
<dbReference type="SUPFAM" id="SSF52172">
    <property type="entry name" value="CheY-like"/>
    <property type="match status" value="1"/>
</dbReference>
<evidence type="ECO:0000256" key="7">
    <source>
        <dbReference type="PROSITE-ProRule" id="PRU00169"/>
    </source>
</evidence>
<keyword evidence="6" id="KW-0902">Two-component regulatory system</keyword>
<evidence type="ECO:0000259" key="10">
    <source>
        <dbReference type="PROSITE" id="PS50110"/>
    </source>
</evidence>
<proteinExistence type="predicted"/>
<evidence type="ECO:0000256" key="4">
    <source>
        <dbReference type="ARBA" id="ARBA00022679"/>
    </source>
</evidence>
<dbReference type="InterPro" id="IPR011006">
    <property type="entry name" value="CheY-like_superfamily"/>
</dbReference>
<dbReference type="Gene3D" id="1.10.287.130">
    <property type="match status" value="1"/>
</dbReference>
<evidence type="ECO:0000256" key="6">
    <source>
        <dbReference type="ARBA" id="ARBA00023012"/>
    </source>
</evidence>
<feature type="coiled-coil region" evidence="8">
    <location>
        <begin position="132"/>
        <end position="194"/>
    </location>
</feature>
<dbReference type="PRINTS" id="PR00344">
    <property type="entry name" value="BCTRLSENSOR"/>
</dbReference>
<dbReference type="Gene3D" id="3.30.565.10">
    <property type="entry name" value="Histidine kinase-like ATPase, C-terminal domain"/>
    <property type="match status" value="1"/>
</dbReference>
<dbReference type="PANTHER" id="PTHR43711:SF26">
    <property type="entry name" value="SENSOR HISTIDINE KINASE RCSC"/>
    <property type="match status" value="1"/>
</dbReference>
<dbReference type="SUPFAM" id="SSF47384">
    <property type="entry name" value="Homodimeric domain of signal transducing histidine kinase"/>
    <property type="match status" value="1"/>
</dbReference>
<dbReference type="InterPro" id="IPR036890">
    <property type="entry name" value="HATPase_C_sf"/>
</dbReference>
<evidence type="ECO:0000259" key="9">
    <source>
        <dbReference type="PROSITE" id="PS50109"/>
    </source>
</evidence>
<evidence type="ECO:0000313" key="11">
    <source>
        <dbReference type="EMBL" id="MDR6239814.1"/>
    </source>
</evidence>
<keyword evidence="4" id="KW-0808">Transferase</keyword>
<keyword evidence="5 11" id="KW-0418">Kinase</keyword>
<dbReference type="Pfam" id="PF00512">
    <property type="entry name" value="HisKA"/>
    <property type="match status" value="1"/>
</dbReference>
<dbReference type="PROSITE" id="PS50110">
    <property type="entry name" value="RESPONSE_REGULATORY"/>
    <property type="match status" value="1"/>
</dbReference>
<feature type="modified residue" description="4-aspartylphosphate" evidence="7">
    <location>
        <position position="60"/>
    </location>
</feature>
<dbReference type="SUPFAM" id="SSF55785">
    <property type="entry name" value="PYP-like sensor domain (PAS domain)"/>
    <property type="match status" value="1"/>
</dbReference>
<dbReference type="SMART" id="SM00388">
    <property type="entry name" value="HisKA"/>
    <property type="match status" value="1"/>
</dbReference>
<dbReference type="InterPro" id="IPR003594">
    <property type="entry name" value="HATPase_dom"/>
</dbReference>
<reference evidence="11" key="1">
    <citation type="submission" date="2023-07" db="EMBL/GenBank/DDBJ databases">
        <title>Genomic Encyclopedia of Type Strains, Phase IV (KMG-IV): sequencing the most valuable type-strain genomes for metagenomic binning, comparative biology and taxonomic classification.</title>
        <authorList>
            <person name="Goeker M."/>
        </authorList>
    </citation>
    <scope>NUCLEOTIDE SEQUENCE</scope>
    <source>
        <strain evidence="11">DSM 26174</strain>
    </source>
</reference>
<evidence type="ECO:0000256" key="8">
    <source>
        <dbReference type="SAM" id="Coils"/>
    </source>
</evidence>
<dbReference type="InterPro" id="IPR003661">
    <property type="entry name" value="HisK_dim/P_dom"/>
</dbReference>
<gene>
    <name evidence="11" type="ORF">HNQ88_002862</name>
</gene>
<dbReference type="FunFam" id="3.30.565.10:FF:000006">
    <property type="entry name" value="Sensor histidine kinase WalK"/>
    <property type="match status" value="1"/>
</dbReference>
<dbReference type="CDD" id="cd00082">
    <property type="entry name" value="HisKA"/>
    <property type="match status" value="1"/>
</dbReference>
<dbReference type="Gene3D" id="3.30.450.20">
    <property type="entry name" value="PAS domain"/>
    <property type="match status" value="1"/>
</dbReference>
<dbReference type="InterPro" id="IPR005467">
    <property type="entry name" value="His_kinase_dom"/>
</dbReference>
<comment type="catalytic activity">
    <reaction evidence="1">
        <text>ATP + protein L-histidine = ADP + protein N-phospho-L-histidine.</text>
        <dbReference type="EC" id="2.7.13.3"/>
    </reaction>
</comment>
<dbReference type="InterPro" id="IPR035965">
    <property type="entry name" value="PAS-like_dom_sf"/>
</dbReference>
<evidence type="ECO:0000256" key="3">
    <source>
        <dbReference type="ARBA" id="ARBA00022553"/>
    </source>
</evidence>
<evidence type="ECO:0000256" key="1">
    <source>
        <dbReference type="ARBA" id="ARBA00000085"/>
    </source>
</evidence>
<keyword evidence="3 7" id="KW-0597">Phosphoprotein</keyword>
<sequence>MIVNKTIKILLIDDDEEDFILTKDILDNIPNRRYVLDWIGSYKRGMQAIRYNMHDVYLVDYRLGIHTGIEVIKEAIENGCTKPLILLTGQPDQQIDDQAIMVGAADYLYKGALNEHILDRSLRYSIRHNENLLKISKLNEQLEERVEQRTRELAHAFKKLQRNKENLEKQIDVRREAEKALRQSQRLYQAVARNFPNGVIIVIDREFDFIFADGQEFSRLGVDYHSLMGKNILSIFDEAQKPVVMDSLGHVLRGKNINLEVEFFNSHYQINAVPLQNSLGFVKQIMIVAQNITQQKEAEKEVRNMLAKEKELNELKSRFVAMASHEFRTPLSSILSSASLISKYTTEEQQPKRIKHVRRIKSNVTNLTGILNDFLSISKLEEGKTRVNVEKINITQLSEEIVEEMHVIVKEGQGVKYNHESRNEMFDIDPHILKNIIINLISNAIKYSPEGYTIDFNTNIEDGNLLITVQDYGLGIPENEKEHLFERFFRAANVTNIQGTGLGLNIVKKYVDLLDGEIIFRSKEGEGTTFFLSIPSSKKN</sequence>
<dbReference type="PANTHER" id="PTHR43711">
    <property type="entry name" value="TWO-COMPONENT HISTIDINE KINASE"/>
    <property type="match status" value="1"/>
</dbReference>
<dbReference type="RefSeq" id="WP_309939603.1">
    <property type="nucleotide sequence ID" value="NZ_AP025305.1"/>
</dbReference>
<name>A0AAE4BR35_9BACT</name>
<evidence type="ECO:0000256" key="5">
    <source>
        <dbReference type="ARBA" id="ARBA00022777"/>
    </source>
</evidence>
<dbReference type="InterPro" id="IPR050736">
    <property type="entry name" value="Sensor_HK_Regulatory"/>
</dbReference>
<keyword evidence="8" id="KW-0175">Coiled coil</keyword>
<dbReference type="Proteomes" id="UP001185092">
    <property type="component" value="Unassembled WGS sequence"/>
</dbReference>
<dbReference type="Pfam" id="PF00072">
    <property type="entry name" value="Response_reg"/>
    <property type="match status" value="1"/>
</dbReference>
<accession>A0AAE4BR35</accession>
<dbReference type="InterPro" id="IPR001789">
    <property type="entry name" value="Sig_transdc_resp-reg_receiver"/>
</dbReference>
<dbReference type="CDD" id="cd00075">
    <property type="entry name" value="HATPase"/>
    <property type="match status" value="1"/>
</dbReference>
<evidence type="ECO:0000256" key="2">
    <source>
        <dbReference type="ARBA" id="ARBA00012438"/>
    </source>
</evidence>